<organism evidence="6 7">
    <name type="scientific">Meganyctiphanes norvegica</name>
    <name type="common">Northern krill</name>
    <name type="synonym">Thysanopoda norvegica</name>
    <dbReference type="NCBI Taxonomy" id="48144"/>
    <lineage>
        <taxon>Eukaryota</taxon>
        <taxon>Metazoa</taxon>
        <taxon>Ecdysozoa</taxon>
        <taxon>Arthropoda</taxon>
        <taxon>Crustacea</taxon>
        <taxon>Multicrustacea</taxon>
        <taxon>Malacostraca</taxon>
        <taxon>Eumalacostraca</taxon>
        <taxon>Eucarida</taxon>
        <taxon>Euphausiacea</taxon>
        <taxon>Euphausiidae</taxon>
        <taxon>Meganyctiphanes</taxon>
    </lineage>
</organism>
<comment type="similarity">
    <text evidence="1">Belongs to the peptidase C48 family.</text>
</comment>
<evidence type="ECO:0000259" key="5">
    <source>
        <dbReference type="PROSITE" id="PS50600"/>
    </source>
</evidence>
<sequence length="122" mass="14164">MKEDTTMNANKILLVNPSSTFLLKECEDKKVVHDAKLDLKINEMEWVFYPINNNKKTDSVGGTHWSLLLYCKKDNTFYHFDPIEDKNTDHAKKLVINTIDMNNFGRNGLPEYKDVVCPQQVN</sequence>
<feature type="domain" description="Ubiquitin-like protease family profile" evidence="5">
    <location>
        <begin position="1"/>
        <end position="122"/>
    </location>
</feature>
<comment type="caution">
    <text evidence="6">The sequence shown here is derived from an EMBL/GenBank/DDBJ whole genome shotgun (WGS) entry which is preliminary data.</text>
</comment>
<keyword evidence="7" id="KW-1185">Reference proteome</keyword>
<dbReference type="InterPro" id="IPR038765">
    <property type="entry name" value="Papain-like_cys_pep_sf"/>
</dbReference>
<evidence type="ECO:0000256" key="2">
    <source>
        <dbReference type="ARBA" id="ARBA00022670"/>
    </source>
</evidence>
<dbReference type="Gene3D" id="3.40.395.10">
    <property type="entry name" value="Adenoviral Proteinase, Chain A"/>
    <property type="match status" value="1"/>
</dbReference>
<gene>
    <name evidence="6" type="ORF">MNOR_LOCUS40345</name>
</gene>
<evidence type="ECO:0000313" key="7">
    <source>
        <dbReference type="Proteomes" id="UP001497623"/>
    </source>
</evidence>
<dbReference type="EMBL" id="CAXKWB010121469">
    <property type="protein sequence ID" value="CAL4237367.1"/>
    <property type="molecule type" value="Genomic_DNA"/>
</dbReference>
<reference evidence="6 7" key="1">
    <citation type="submission" date="2024-05" db="EMBL/GenBank/DDBJ databases">
        <authorList>
            <person name="Wallberg A."/>
        </authorList>
    </citation>
    <scope>NUCLEOTIDE SEQUENCE [LARGE SCALE GENOMIC DNA]</scope>
</reference>
<dbReference type="Proteomes" id="UP001497623">
    <property type="component" value="Unassembled WGS sequence"/>
</dbReference>
<dbReference type="AlphaFoldDB" id="A0AAV2SVS0"/>
<proteinExistence type="inferred from homology"/>
<dbReference type="GO" id="GO:0008234">
    <property type="term" value="F:cysteine-type peptidase activity"/>
    <property type="evidence" value="ECO:0007669"/>
    <property type="project" value="UniProtKB-KW"/>
</dbReference>
<dbReference type="PROSITE" id="PS50600">
    <property type="entry name" value="ULP_PROTEASE"/>
    <property type="match status" value="1"/>
</dbReference>
<keyword evidence="2" id="KW-0645">Protease</keyword>
<dbReference type="SUPFAM" id="SSF54001">
    <property type="entry name" value="Cysteine proteinases"/>
    <property type="match status" value="1"/>
</dbReference>
<dbReference type="GO" id="GO:0000338">
    <property type="term" value="P:protein deneddylation"/>
    <property type="evidence" value="ECO:0007669"/>
    <property type="project" value="TreeGrafter"/>
</dbReference>
<name>A0AAV2SVS0_MEGNR</name>
<evidence type="ECO:0000256" key="3">
    <source>
        <dbReference type="ARBA" id="ARBA00022801"/>
    </source>
</evidence>
<keyword evidence="4" id="KW-0788">Thiol protease</keyword>
<dbReference type="PANTHER" id="PTHR46468">
    <property type="entry name" value="SENTRIN-SPECIFIC PROTEASE 8"/>
    <property type="match status" value="1"/>
</dbReference>
<evidence type="ECO:0000256" key="1">
    <source>
        <dbReference type="ARBA" id="ARBA00005234"/>
    </source>
</evidence>
<dbReference type="InterPro" id="IPR044613">
    <property type="entry name" value="Nep1/2-like"/>
</dbReference>
<evidence type="ECO:0000313" key="6">
    <source>
        <dbReference type="EMBL" id="CAL4237367.1"/>
    </source>
</evidence>
<dbReference type="GO" id="GO:0006508">
    <property type="term" value="P:proteolysis"/>
    <property type="evidence" value="ECO:0007669"/>
    <property type="project" value="UniProtKB-KW"/>
</dbReference>
<feature type="non-terminal residue" evidence="6">
    <location>
        <position position="122"/>
    </location>
</feature>
<keyword evidence="3" id="KW-0378">Hydrolase</keyword>
<accession>A0AAV2SVS0</accession>
<dbReference type="PANTHER" id="PTHR46468:SF1">
    <property type="entry name" value="SENTRIN-SPECIFIC PROTEASE 8"/>
    <property type="match status" value="1"/>
</dbReference>
<protein>
    <recommendedName>
        <fullName evidence="5">Ubiquitin-like protease family profile domain-containing protein</fullName>
    </recommendedName>
</protein>
<dbReference type="GO" id="GO:0019784">
    <property type="term" value="F:deNEDDylase activity"/>
    <property type="evidence" value="ECO:0007669"/>
    <property type="project" value="InterPro"/>
</dbReference>
<dbReference type="InterPro" id="IPR003653">
    <property type="entry name" value="Peptidase_C48_C"/>
</dbReference>
<dbReference type="Pfam" id="PF02902">
    <property type="entry name" value="Peptidase_C48"/>
    <property type="match status" value="1"/>
</dbReference>
<evidence type="ECO:0000256" key="4">
    <source>
        <dbReference type="ARBA" id="ARBA00022807"/>
    </source>
</evidence>